<name>A0ABQ3VIA4_9CHLR</name>
<dbReference type="EMBL" id="BNJJ01000010">
    <property type="protein sequence ID" value="GHO85917.1"/>
    <property type="molecule type" value="Genomic_DNA"/>
</dbReference>
<evidence type="ECO:0000313" key="3">
    <source>
        <dbReference type="Proteomes" id="UP000635565"/>
    </source>
</evidence>
<evidence type="ECO:0000313" key="2">
    <source>
        <dbReference type="EMBL" id="GHO85917.1"/>
    </source>
</evidence>
<dbReference type="Proteomes" id="UP000635565">
    <property type="component" value="Unassembled WGS sequence"/>
</dbReference>
<gene>
    <name evidence="2" type="ORF">KSZ_39230</name>
</gene>
<organism evidence="2 3">
    <name type="scientific">Dictyobacter formicarum</name>
    <dbReference type="NCBI Taxonomy" id="2778368"/>
    <lineage>
        <taxon>Bacteria</taxon>
        <taxon>Bacillati</taxon>
        <taxon>Chloroflexota</taxon>
        <taxon>Ktedonobacteria</taxon>
        <taxon>Ktedonobacterales</taxon>
        <taxon>Dictyobacteraceae</taxon>
        <taxon>Dictyobacter</taxon>
    </lineage>
</organism>
<reference evidence="2 3" key="1">
    <citation type="journal article" date="2021" name="Int. J. Syst. Evol. Microbiol.">
        <title>Reticulibacter mediterranei gen. nov., sp. nov., within the new family Reticulibacteraceae fam. nov., and Ktedonospora formicarum gen. nov., sp. nov., Ktedonobacter robiniae sp. nov., Dictyobacter formicarum sp. nov. and Dictyobacter arantiisoli sp. nov., belonging to the class Ktedonobacteria.</title>
        <authorList>
            <person name="Yabe S."/>
            <person name="Zheng Y."/>
            <person name="Wang C.M."/>
            <person name="Sakai Y."/>
            <person name="Abe K."/>
            <person name="Yokota A."/>
            <person name="Donadio S."/>
            <person name="Cavaletti L."/>
            <person name="Monciardini P."/>
        </authorList>
    </citation>
    <scope>NUCLEOTIDE SEQUENCE [LARGE SCALE GENOMIC DNA]</scope>
    <source>
        <strain evidence="2 3">SOSP1-9</strain>
    </source>
</reference>
<keyword evidence="1" id="KW-0812">Transmembrane</keyword>
<sequence>MVLLRMVSHRYTLQDQYIHYKSRLDYLNKLSIVLLLIAGLIFLLIYLIIKHQLFAHVRFF</sequence>
<protein>
    <submittedName>
        <fullName evidence="2">Uncharacterized protein</fullName>
    </submittedName>
</protein>
<feature type="transmembrane region" description="Helical" evidence="1">
    <location>
        <begin position="30"/>
        <end position="49"/>
    </location>
</feature>
<comment type="caution">
    <text evidence="2">The sequence shown here is derived from an EMBL/GenBank/DDBJ whole genome shotgun (WGS) entry which is preliminary data.</text>
</comment>
<keyword evidence="3" id="KW-1185">Reference proteome</keyword>
<keyword evidence="1" id="KW-1133">Transmembrane helix</keyword>
<proteinExistence type="predicted"/>
<keyword evidence="1" id="KW-0472">Membrane</keyword>
<accession>A0ABQ3VIA4</accession>
<evidence type="ECO:0000256" key="1">
    <source>
        <dbReference type="SAM" id="Phobius"/>
    </source>
</evidence>